<feature type="region of interest" description="Disordered" evidence="3">
    <location>
        <begin position="234"/>
        <end position="264"/>
    </location>
</feature>
<dbReference type="EMBL" id="BAABVV010000028">
    <property type="protein sequence ID" value="GAA6114228.1"/>
    <property type="molecule type" value="Genomic_DNA"/>
</dbReference>
<dbReference type="Pfam" id="PF13457">
    <property type="entry name" value="GW"/>
    <property type="match status" value="1"/>
</dbReference>
<dbReference type="PANTHER" id="PTHR34135:SF1">
    <property type="entry name" value="GLYCOSYL HYDROLASE FAMILY 25"/>
    <property type="match status" value="1"/>
</dbReference>
<protein>
    <recommendedName>
        <fullName evidence="5">GW domain-containing protein</fullName>
    </recommendedName>
</protein>
<dbReference type="PANTHER" id="PTHR34135">
    <property type="entry name" value="LYSOZYME"/>
    <property type="match status" value="1"/>
</dbReference>
<dbReference type="InterPro" id="IPR002053">
    <property type="entry name" value="Glyco_hydro_25"/>
</dbReference>
<dbReference type="SUPFAM" id="SSF82057">
    <property type="entry name" value="Prokaryotic SH3-related domain"/>
    <property type="match status" value="1"/>
</dbReference>
<dbReference type="Gene3D" id="2.30.30.170">
    <property type="match status" value="1"/>
</dbReference>
<dbReference type="PROSITE" id="PS51904">
    <property type="entry name" value="GLYCOSYL_HYDROL_F25_2"/>
    <property type="match status" value="1"/>
</dbReference>
<evidence type="ECO:0000256" key="1">
    <source>
        <dbReference type="ARBA" id="ARBA00010646"/>
    </source>
</evidence>
<dbReference type="Gene3D" id="3.20.20.80">
    <property type="entry name" value="Glycosidases"/>
    <property type="match status" value="1"/>
</dbReference>
<organism evidence="6 7">
    <name type="scientific">Apilactobacillus apinorum</name>
    <dbReference type="NCBI Taxonomy" id="1218495"/>
    <lineage>
        <taxon>Bacteria</taxon>
        <taxon>Bacillati</taxon>
        <taxon>Bacillota</taxon>
        <taxon>Bacilli</taxon>
        <taxon>Lactobacillales</taxon>
        <taxon>Lactobacillaceae</taxon>
        <taxon>Apilactobacillus</taxon>
    </lineage>
</organism>
<accession>A0ABP9ZHG1</accession>
<name>A0ABP9ZHG1_9LACO</name>
<evidence type="ECO:0000313" key="6">
    <source>
        <dbReference type="EMBL" id="GAA6114228.1"/>
    </source>
</evidence>
<dbReference type="InterPro" id="IPR017853">
    <property type="entry name" value="GH"/>
</dbReference>
<dbReference type="InterPro" id="IPR025987">
    <property type="entry name" value="GW_dom"/>
</dbReference>
<reference evidence="6 7" key="1">
    <citation type="submission" date="2024-03" db="EMBL/GenBank/DDBJ databases">
        <title>Inconsistent identification of Apilactobacillus kunkeei-related strains obtained by well-developed overall genome related indices.</title>
        <authorList>
            <person name="Maeno S."/>
            <person name="Endo A."/>
        </authorList>
    </citation>
    <scope>NUCLEOTIDE SEQUENCE [LARGE SCALE GENOMIC DNA]</scope>
    <source>
        <strain evidence="6 7">20H-10</strain>
    </source>
</reference>
<evidence type="ECO:0000313" key="7">
    <source>
        <dbReference type="Proteomes" id="UP001438112"/>
    </source>
</evidence>
<dbReference type="Pfam" id="PF01183">
    <property type="entry name" value="Glyco_hydro_25"/>
    <property type="match status" value="1"/>
</dbReference>
<comment type="similarity">
    <text evidence="1">Belongs to the glycosyl hydrolase 25 family.</text>
</comment>
<feature type="domain" description="GW" evidence="5">
    <location>
        <begin position="269"/>
        <end position="340"/>
    </location>
</feature>
<gene>
    <name evidence="6" type="ORF">AP20H10_05910</name>
</gene>
<evidence type="ECO:0000256" key="4">
    <source>
        <dbReference type="SAM" id="SignalP"/>
    </source>
</evidence>
<feature type="signal peptide" evidence="4">
    <location>
        <begin position="1"/>
        <end position="23"/>
    </location>
</feature>
<evidence type="ECO:0000256" key="2">
    <source>
        <dbReference type="ARBA" id="ARBA00022729"/>
    </source>
</evidence>
<sequence>MIKFKSILMMLITSIGLSGAAVAMGNYATAHAASTDNVYDLSEWQGKLSDNKAKKLSNEVPFVILRVQYGTRHYDKTFNHNKAMLEKYGVPYGVYSYSKYTSNASAANEARDLYYRAPNAKFYVNDFETTYLSRSTARAATLKWVQTLRPLVGNKKILFYSYQSFMKAYAKSALSAYDGYWLAAYTKHEPSVSHVLWQYTDRYYSAALNKKVDASKMRIDQSWFIGDVATQSSNNNTTAVSTPTPSTQTTTSAPTTDSNSSTSGIPAIQNMDKTMTISSNATQNIYGDNQATLPVDTTINYQGMQVAVVAQSKYNGKTYYLATSIFSGNRIGWISSDAFNK</sequence>
<evidence type="ECO:0000256" key="3">
    <source>
        <dbReference type="SAM" id="MobiDB-lite"/>
    </source>
</evidence>
<evidence type="ECO:0000259" key="5">
    <source>
        <dbReference type="Pfam" id="PF13457"/>
    </source>
</evidence>
<dbReference type="InterPro" id="IPR038200">
    <property type="entry name" value="GW_dom_sf"/>
</dbReference>
<feature type="compositionally biased region" description="Low complexity" evidence="3">
    <location>
        <begin position="234"/>
        <end position="263"/>
    </location>
</feature>
<keyword evidence="7" id="KW-1185">Reference proteome</keyword>
<dbReference type="RefSeq" id="WP_353317648.1">
    <property type="nucleotide sequence ID" value="NZ_BAABVV010000028.1"/>
</dbReference>
<comment type="caution">
    <text evidence="6">The sequence shown here is derived from an EMBL/GenBank/DDBJ whole genome shotgun (WGS) entry which is preliminary data.</text>
</comment>
<feature type="chain" id="PRO_5046736884" description="GW domain-containing protein" evidence="4">
    <location>
        <begin position="24"/>
        <end position="341"/>
    </location>
</feature>
<dbReference type="Proteomes" id="UP001438112">
    <property type="component" value="Unassembled WGS sequence"/>
</dbReference>
<dbReference type="SUPFAM" id="SSF51445">
    <property type="entry name" value="(Trans)glycosidases"/>
    <property type="match status" value="1"/>
</dbReference>
<keyword evidence="2 4" id="KW-0732">Signal</keyword>
<proteinExistence type="inferred from homology"/>